<protein>
    <recommendedName>
        <fullName evidence="3">RepB family plasmid replication initiator protein</fullName>
    </recommendedName>
</protein>
<dbReference type="RefSeq" id="WP_289586431.1">
    <property type="nucleotide sequence ID" value="NZ_JAUDDW010000032.1"/>
</dbReference>
<organism evidence="1 2">
    <name type="scientific">Limosilactobacillus pontis</name>
    <dbReference type="NCBI Taxonomy" id="35787"/>
    <lineage>
        <taxon>Bacteria</taxon>
        <taxon>Bacillati</taxon>
        <taxon>Bacillota</taxon>
        <taxon>Bacilli</taxon>
        <taxon>Lactobacillales</taxon>
        <taxon>Lactobacillaceae</taxon>
        <taxon>Limosilactobacillus</taxon>
    </lineage>
</organism>
<name>A0ABT7UZE8_9LACO</name>
<evidence type="ECO:0008006" key="3">
    <source>
        <dbReference type="Google" id="ProtNLM"/>
    </source>
</evidence>
<keyword evidence="2" id="KW-1185">Reference proteome</keyword>
<dbReference type="Proteomes" id="UP001529343">
    <property type="component" value="Unassembled WGS sequence"/>
</dbReference>
<evidence type="ECO:0000313" key="2">
    <source>
        <dbReference type="Proteomes" id="UP001529343"/>
    </source>
</evidence>
<gene>
    <name evidence="1" type="ORF">QUW44_07665</name>
</gene>
<comment type="caution">
    <text evidence="1">The sequence shown here is derived from an EMBL/GenBank/DDBJ whole genome shotgun (WGS) entry which is preliminary data.</text>
</comment>
<dbReference type="EMBL" id="JAUDDW010000032">
    <property type="protein sequence ID" value="MDM8267024.1"/>
    <property type="molecule type" value="Genomic_DNA"/>
</dbReference>
<accession>A0ABT7UZE8</accession>
<proteinExistence type="predicted"/>
<sequence length="446" mass="52088">MADMYNLRLIKYGNISDAIEYMRENKITDDEVLTRIVMNNDVAEQDQSIVEKIILQDIPEFNKHFKLEVDYVESGKKFTKPFDRDNNIKQLLLYTSLTYYQTEKDKLANVGLSLSSSKSASTTMRFVERIENKVKKPFWEFNSDDIKLTYVEMAKEGYTPHTIVSKISLLIKMLNCLELLASLSPEISIEISSESEWHRAVHSPAKKKPAHQVVHRVKRQFYTKDIIYKALNSDEPRNSVIALLIYRGVKFPARDDPSDNEMGSVKIGDFTGNVLTIHGNYPRTISFTDYEMEFIRDLMGEEEKFEYLFRPDRDANKSRPHEPLKRWALSQKRLKHVEEVMGIPMNYYPIRQSGELEFIDSYLRENKDDPDFKAKDNREQLIAALIKCFEQYGIAKKGELTTKDFGRGKNQERLHTLALLKKQYDFAVKKREDKKSKEQNKTEVKA</sequence>
<reference evidence="2" key="1">
    <citation type="submission" date="2023-06" db="EMBL/GenBank/DDBJ databases">
        <title>Identification and characterization of horizontal gene transfer across gut microbiota members of farm animals based on homology search.</title>
        <authorList>
            <person name="Zeman M."/>
            <person name="Kubasova T."/>
            <person name="Jahodarova E."/>
            <person name="Nykrynova M."/>
            <person name="Rychlik I."/>
        </authorList>
    </citation>
    <scope>NUCLEOTIDE SEQUENCE [LARGE SCALE GENOMIC DNA]</scope>
    <source>
        <strain evidence="2">161_Gplus</strain>
    </source>
</reference>
<evidence type="ECO:0000313" key="1">
    <source>
        <dbReference type="EMBL" id="MDM8267024.1"/>
    </source>
</evidence>